<dbReference type="AlphaFoldDB" id="A0A067PKD4"/>
<sequence>MWRRWRVMWRRWGMMCHRLILRLRMRKHMMRLYRWRMRFRQFQTPRTHSRTLSIRNLSRPLLLGLRFLRIKLSSSRTEPREGYASTRFM</sequence>
<accession>A0A067PKD4</accession>
<dbReference type="Proteomes" id="UP000027265">
    <property type="component" value="Unassembled WGS sequence"/>
</dbReference>
<dbReference type="EMBL" id="KL197725">
    <property type="protein sequence ID" value="KDQ55373.1"/>
    <property type="molecule type" value="Genomic_DNA"/>
</dbReference>
<keyword evidence="2" id="KW-1185">Reference proteome</keyword>
<name>A0A067PKD4_9AGAM</name>
<protein>
    <submittedName>
        <fullName evidence="1">Uncharacterized protein</fullName>
    </submittedName>
</protein>
<proteinExistence type="predicted"/>
<organism evidence="1 2">
    <name type="scientific">Jaapia argillacea MUCL 33604</name>
    <dbReference type="NCBI Taxonomy" id="933084"/>
    <lineage>
        <taxon>Eukaryota</taxon>
        <taxon>Fungi</taxon>
        <taxon>Dikarya</taxon>
        <taxon>Basidiomycota</taxon>
        <taxon>Agaricomycotina</taxon>
        <taxon>Agaricomycetes</taxon>
        <taxon>Agaricomycetidae</taxon>
        <taxon>Jaapiales</taxon>
        <taxon>Jaapiaceae</taxon>
        <taxon>Jaapia</taxon>
    </lineage>
</organism>
<dbReference type="InParanoid" id="A0A067PKD4"/>
<evidence type="ECO:0000313" key="2">
    <source>
        <dbReference type="Proteomes" id="UP000027265"/>
    </source>
</evidence>
<dbReference type="HOGENOM" id="CLU_2455035_0_0_1"/>
<evidence type="ECO:0000313" key="1">
    <source>
        <dbReference type="EMBL" id="KDQ55373.1"/>
    </source>
</evidence>
<gene>
    <name evidence="1" type="ORF">JAAARDRAFT_334505</name>
</gene>
<reference evidence="2" key="1">
    <citation type="journal article" date="2014" name="Proc. Natl. Acad. Sci. U.S.A.">
        <title>Extensive sampling of basidiomycete genomes demonstrates inadequacy of the white-rot/brown-rot paradigm for wood decay fungi.</title>
        <authorList>
            <person name="Riley R."/>
            <person name="Salamov A.A."/>
            <person name="Brown D.W."/>
            <person name="Nagy L.G."/>
            <person name="Floudas D."/>
            <person name="Held B.W."/>
            <person name="Levasseur A."/>
            <person name="Lombard V."/>
            <person name="Morin E."/>
            <person name="Otillar R."/>
            <person name="Lindquist E.A."/>
            <person name="Sun H."/>
            <person name="LaButti K.M."/>
            <person name="Schmutz J."/>
            <person name="Jabbour D."/>
            <person name="Luo H."/>
            <person name="Baker S.E."/>
            <person name="Pisabarro A.G."/>
            <person name="Walton J.D."/>
            <person name="Blanchette R.A."/>
            <person name="Henrissat B."/>
            <person name="Martin F."/>
            <person name="Cullen D."/>
            <person name="Hibbett D.S."/>
            <person name="Grigoriev I.V."/>
        </authorList>
    </citation>
    <scope>NUCLEOTIDE SEQUENCE [LARGE SCALE GENOMIC DNA]</scope>
    <source>
        <strain evidence="2">MUCL 33604</strain>
    </source>
</reference>